<evidence type="ECO:0000313" key="4">
    <source>
        <dbReference type="Proteomes" id="UP001321473"/>
    </source>
</evidence>
<feature type="compositionally biased region" description="Low complexity" evidence="1">
    <location>
        <begin position="1"/>
        <end position="15"/>
    </location>
</feature>
<gene>
    <name evidence="3" type="ORF">V5799_013006</name>
</gene>
<keyword evidence="2" id="KW-0472">Membrane</keyword>
<keyword evidence="2" id="KW-0812">Transmembrane</keyword>
<dbReference type="EMBL" id="JARKHS020020999">
    <property type="protein sequence ID" value="KAK8770532.1"/>
    <property type="molecule type" value="Genomic_DNA"/>
</dbReference>
<evidence type="ECO:0000256" key="2">
    <source>
        <dbReference type="SAM" id="Phobius"/>
    </source>
</evidence>
<protein>
    <submittedName>
        <fullName evidence="3">Uncharacterized protein</fullName>
    </submittedName>
</protein>
<organism evidence="3 4">
    <name type="scientific">Amblyomma americanum</name>
    <name type="common">Lone star tick</name>
    <dbReference type="NCBI Taxonomy" id="6943"/>
    <lineage>
        <taxon>Eukaryota</taxon>
        <taxon>Metazoa</taxon>
        <taxon>Ecdysozoa</taxon>
        <taxon>Arthropoda</taxon>
        <taxon>Chelicerata</taxon>
        <taxon>Arachnida</taxon>
        <taxon>Acari</taxon>
        <taxon>Parasitiformes</taxon>
        <taxon>Ixodida</taxon>
        <taxon>Ixodoidea</taxon>
        <taxon>Ixodidae</taxon>
        <taxon>Amblyomminae</taxon>
        <taxon>Amblyomma</taxon>
    </lineage>
</organism>
<evidence type="ECO:0000256" key="1">
    <source>
        <dbReference type="SAM" id="MobiDB-lite"/>
    </source>
</evidence>
<feature type="compositionally biased region" description="Basic and acidic residues" evidence="1">
    <location>
        <begin position="28"/>
        <end position="53"/>
    </location>
</feature>
<keyword evidence="4" id="KW-1185">Reference proteome</keyword>
<feature type="compositionally biased region" description="Basic and acidic residues" evidence="1">
    <location>
        <begin position="95"/>
        <end position="109"/>
    </location>
</feature>
<comment type="caution">
    <text evidence="3">The sequence shown here is derived from an EMBL/GenBank/DDBJ whole genome shotgun (WGS) entry which is preliminary data.</text>
</comment>
<feature type="region of interest" description="Disordered" evidence="1">
    <location>
        <begin position="1"/>
        <end position="74"/>
    </location>
</feature>
<feature type="region of interest" description="Disordered" evidence="1">
    <location>
        <begin position="95"/>
        <end position="137"/>
    </location>
</feature>
<feature type="compositionally biased region" description="Low complexity" evidence="1">
    <location>
        <begin position="54"/>
        <end position="67"/>
    </location>
</feature>
<feature type="transmembrane region" description="Helical" evidence="2">
    <location>
        <begin position="165"/>
        <end position="185"/>
    </location>
</feature>
<sequence>MAQNPSHNNSGNNNNEDASRSSLPRNRKSPEESSKGDPGKEENLGGPRARKDVAAANAREGASRAAEPPVTESRETMTEFFVADASVQADVALDESRLPADGPKSKTEPARVATVSREVQTSKKTKDKHSQTQPTTPALYSMATQTDMQPAPWYLFRTSTQKKQLAAFISAFFVLVYLILCYGLVCFARDRYAEEFVYEELDYF</sequence>
<reference evidence="3 4" key="1">
    <citation type="journal article" date="2023" name="Arcadia Sci">
        <title>De novo assembly of a long-read Amblyomma americanum tick genome.</title>
        <authorList>
            <person name="Chou S."/>
            <person name="Poskanzer K.E."/>
            <person name="Rollins M."/>
            <person name="Thuy-Boun P.S."/>
        </authorList>
    </citation>
    <scope>NUCLEOTIDE SEQUENCE [LARGE SCALE GENOMIC DNA]</scope>
    <source>
        <strain evidence="3">F_SG_1</strain>
        <tissue evidence="3">Salivary glands</tissue>
    </source>
</reference>
<name>A0AAQ4E7C5_AMBAM</name>
<keyword evidence="2" id="KW-1133">Transmembrane helix</keyword>
<proteinExistence type="predicted"/>
<evidence type="ECO:0000313" key="3">
    <source>
        <dbReference type="EMBL" id="KAK8770532.1"/>
    </source>
</evidence>
<dbReference type="Proteomes" id="UP001321473">
    <property type="component" value="Unassembled WGS sequence"/>
</dbReference>
<dbReference type="AlphaFoldDB" id="A0AAQ4E7C5"/>
<accession>A0AAQ4E7C5</accession>